<evidence type="ECO:0000313" key="3">
    <source>
        <dbReference type="EMBL" id="WFC98776.1"/>
    </source>
</evidence>
<keyword evidence="4" id="KW-1185">Reference proteome</keyword>
<dbReference type="SUPFAM" id="SSF46938">
    <property type="entry name" value="CRAL/TRIO N-terminal domain"/>
    <property type="match status" value="1"/>
</dbReference>
<name>A0AAJ5YRZ6_9BASI</name>
<accession>A0AAJ5YRZ6</accession>
<feature type="region of interest" description="Disordered" evidence="1">
    <location>
        <begin position="324"/>
        <end position="436"/>
    </location>
</feature>
<dbReference type="EMBL" id="CP119943">
    <property type="protein sequence ID" value="WFC98776.1"/>
    <property type="molecule type" value="Genomic_DNA"/>
</dbReference>
<feature type="compositionally biased region" description="Polar residues" evidence="1">
    <location>
        <begin position="389"/>
        <end position="436"/>
    </location>
</feature>
<feature type="compositionally biased region" description="Low complexity" evidence="1">
    <location>
        <begin position="376"/>
        <end position="387"/>
    </location>
</feature>
<evidence type="ECO:0000313" key="4">
    <source>
        <dbReference type="Proteomes" id="UP001219567"/>
    </source>
</evidence>
<feature type="region of interest" description="Disordered" evidence="1">
    <location>
        <begin position="1"/>
        <end position="45"/>
    </location>
</feature>
<protein>
    <recommendedName>
        <fullName evidence="2">CRAL-TRIO domain-containing protein</fullName>
    </recommendedName>
</protein>
<dbReference type="PANTHER" id="PTHR45657">
    <property type="entry name" value="CRAL-TRIO DOMAIN-CONTAINING PROTEIN YKL091C-RELATED"/>
    <property type="match status" value="1"/>
</dbReference>
<dbReference type="InterPro" id="IPR001251">
    <property type="entry name" value="CRAL-TRIO_dom"/>
</dbReference>
<organism evidence="3 4">
    <name type="scientific">Malassezia yamatoensis</name>
    <dbReference type="NCBI Taxonomy" id="253288"/>
    <lineage>
        <taxon>Eukaryota</taxon>
        <taxon>Fungi</taxon>
        <taxon>Dikarya</taxon>
        <taxon>Basidiomycota</taxon>
        <taxon>Ustilaginomycotina</taxon>
        <taxon>Malasseziomycetes</taxon>
        <taxon>Malasseziales</taxon>
        <taxon>Malasseziaceae</taxon>
        <taxon>Malassezia</taxon>
    </lineage>
</organism>
<dbReference type="Pfam" id="PF03765">
    <property type="entry name" value="CRAL_TRIO_N"/>
    <property type="match status" value="1"/>
</dbReference>
<dbReference type="InterPro" id="IPR011074">
    <property type="entry name" value="CRAL/TRIO_N_dom"/>
</dbReference>
<dbReference type="InterPro" id="IPR036273">
    <property type="entry name" value="CRAL/TRIO_N_dom_sf"/>
</dbReference>
<dbReference type="SUPFAM" id="SSF52087">
    <property type="entry name" value="CRAL/TRIO domain"/>
    <property type="match status" value="1"/>
</dbReference>
<dbReference type="PANTHER" id="PTHR45657:SF1">
    <property type="entry name" value="CRAL-TRIO DOMAIN-CONTAINING PROTEIN YKL091C-RELATED"/>
    <property type="match status" value="1"/>
</dbReference>
<dbReference type="InterPro" id="IPR051026">
    <property type="entry name" value="PI/PC_transfer"/>
</dbReference>
<dbReference type="SMART" id="SM00516">
    <property type="entry name" value="SEC14"/>
    <property type="match status" value="1"/>
</dbReference>
<feature type="compositionally biased region" description="Polar residues" evidence="1">
    <location>
        <begin position="345"/>
        <end position="375"/>
    </location>
</feature>
<sequence length="436" mass="48886">MFQYFKHTKPAEEDASGVHKAGGTDSMTPKAGRPGNLNPAQQHQLQKFRADIQQKGIYTPDRHDDACLCRFLRARKWDLTAAEEMFMEAEKWRKENKVDELYATFTFPEKKAVSELYPKFYHKTDIDGRPVYIEQMGNLNIKKLFEVYVDCKLTHSTTPERLIQQLIVEYERFQRERLPVCSEVRHELIETSCTILDLKNVGVAQFWKVSSYVQQASRIGQYYYPETMGRFYIINAPYIFTTVWSVVKGWLDPVTTEKIQILGSNPVSEMSKQIQLENLPALIGGKCQCPGGCQLSDAGPWKTPEGQEIIAKVKQQKEIAIEKYQSQHDPSPEAPNTAMAAAPQRQASTASNRSRISVNHPSAAAPTSSARVSMDSQAPTQSAAATSEMLRTTSRNSSENLAPPLKNTNALASPVATSQEFPSKNSTSGEIIRPST</sequence>
<dbReference type="SMART" id="SM01100">
    <property type="entry name" value="CRAL_TRIO_N"/>
    <property type="match status" value="1"/>
</dbReference>
<dbReference type="Proteomes" id="UP001219567">
    <property type="component" value="Chromosome 1"/>
</dbReference>
<proteinExistence type="predicted"/>
<gene>
    <name evidence="3" type="ORF">MYAM1_001508</name>
</gene>
<dbReference type="PROSITE" id="PS50191">
    <property type="entry name" value="CRAL_TRIO"/>
    <property type="match status" value="1"/>
</dbReference>
<evidence type="ECO:0000256" key="1">
    <source>
        <dbReference type="SAM" id="MobiDB-lite"/>
    </source>
</evidence>
<dbReference type="AlphaFoldDB" id="A0AAJ5YRZ6"/>
<dbReference type="Pfam" id="PF00650">
    <property type="entry name" value="CRAL_TRIO"/>
    <property type="match status" value="1"/>
</dbReference>
<dbReference type="InterPro" id="IPR036865">
    <property type="entry name" value="CRAL-TRIO_dom_sf"/>
</dbReference>
<dbReference type="CDD" id="cd00170">
    <property type="entry name" value="SEC14"/>
    <property type="match status" value="1"/>
</dbReference>
<feature type="domain" description="CRAL-TRIO" evidence="2">
    <location>
        <begin position="109"/>
        <end position="291"/>
    </location>
</feature>
<evidence type="ECO:0000259" key="2">
    <source>
        <dbReference type="PROSITE" id="PS50191"/>
    </source>
</evidence>
<dbReference type="Gene3D" id="1.10.8.20">
    <property type="entry name" value="N-terminal domain of phosphatidylinositol transfer protein sec14p"/>
    <property type="match status" value="1"/>
</dbReference>
<reference evidence="3 4" key="1">
    <citation type="submission" date="2023-03" db="EMBL/GenBank/DDBJ databases">
        <title>Mating type loci evolution in Malassezia.</title>
        <authorList>
            <person name="Coelho M.A."/>
        </authorList>
    </citation>
    <scope>NUCLEOTIDE SEQUENCE [LARGE SCALE GENOMIC DNA]</scope>
    <source>
        <strain evidence="3 4">CBS 9725</strain>
    </source>
</reference>
<dbReference type="Gene3D" id="3.40.525.10">
    <property type="entry name" value="CRAL-TRIO lipid binding domain"/>
    <property type="match status" value="1"/>
</dbReference>